<name>A0A4S8QHD4_9HELO</name>
<dbReference type="InterPro" id="IPR038765">
    <property type="entry name" value="Papain-like_cys_pep_sf"/>
</dbReference>
<gene>
    <name evidence="6" type="ORF">BGAL_0814g00010</name>
</gene>
<evidence type="ECO:0000256" key="1">
    <source>
        <dbReference type="ARBA" id="ARBA00005234"/>
    </source>
</evidence>
<comment type="caution">
    <text evidence="6">The sequence shown here is derived from an EMBL/GenBank/DDBJ whole genome shotgun (WGS) entry which is preliminary data.</text>
</comment>
<accession>A0A4S8QHD4</accession>
<organism evidence="6 7">
    <name type="scientific">Botrytis galanthina</name>
    <dbReference type="NCBI Taxonomy" id="278940"/>
    <lineage>
        <taxon>Eukaryota</taxon>
        <taxon>Fungi</taxon>
        <taxon>Dikarya</taxon>
        <taxon>Ascomycota</taxon>
        <taxon>Pezizomycotina</taxon>
        <taxon>Leotiomycetes</taxon>
        <taxon>Helotiales</taxon>
        <taxon>Sclerotiniaceae</taxon>
        <taxon>Botrytis</taxon>
    </lineage>
</organism>
<feature type="region of interest" description="Disordered" evidence="4">
    <location>
        <begin position="839"/>
        <end position="902"/>
    </location>
</feature>
<dbReference type="GO" id="GO:0019783">
    <property type="term" value="F:ubiquitin-like protein peptidase activity"/>
    <property type="evidence" value="ECO:0007669"/>
    <property type="project" value="UniProtKB-ARBA"/>
</dbReference>
<feature type="region of interest" description="Disordered" evidence="4">
    <location>
        <begin position="234"/>
        <end position="304"/>
    </location>
</feature>
<keyword evidence="2" id="KW-0645">Protease</keyword>
<feature type="compositionally biased region" description="Acidic residues" evidence="4">
    <location>
        <begin position="848"/>
        <end position="891"/>
    </location>
</feature>
<evidence type="ECO:0000256" key="4">
    <source>
        <dbReference type="SAM" id="MobiDB-lite"/>
    </source>
</evidence>
<feature type="compositionally biased region" description="Pro residues" evidence="4">
    <location>
        <begin position="127"/>
        <end position="159"/>
    </location>
</feature>
<dbReference type="Pfam" id="PF02902">
    <property type="entry name" value="Peptidase_C48"/>
    <property type="match status" value="1"/>
</dbReference>
<feature type="compositionally biased region" description="Basic and acidic residues" evidence="4">
    <location>
        <begin position="234"/>
        <end position="260"/>
    </location>
</feature>
<dbReference type="GO" id="GO:0008234">
    <property type="term" value="F:cysteine-type peptidase activity"/>
    <property type="evidence" value="ECO:0007669"/>
    <property type="project" value="InterPro"/>
</dbReference>
<feature type="compositionally biased region" description="Basic and acidic residues" evidence="4">
    <location>
        <begin position="892"/>
        <end position="902"/>
    </location>
</feature>
<feature type="domain" description="Ubiquitin-like protease family profile" evidence="5">
    <location>
        <begin position="562"/>
        <end position="792"/>
    </location>
</feature>
<evidence type="ECO:0000313" key="7">
    <source>
        <dbReference type="Proteomes" id="UP000308671"/>
    </source>
</evidence>
<dbReference type="Proteomes" id="UP000308671">
    <property type="component" value="Unassembled WGS sequence"/>
</dbReference>
<dbReference type="EMBL" id="PQXL01000809">
    <property type="protein sequence ID" value="THV43918.1"/>
    <property type="molecule type" value="Genomic_DNA"/>
</dbReference>
<feature type="compositionally biased region" description="Basic and acidic residues" evidence="4">
    <location>
        <begin position="30"/>
        <end position="39"/>
    </location>
</feature>
<feature type="compositionally biased region" description="Basic and acidic residues" evidence="4">
    <location>
        <begin position="267"/>
        <end position="276"/>
    </location>
</feature>
<dbReference type="PROSITE" id="PS50600">
    <property type="entry name" value="ULP_PROTEASE"/>
    <property type="match status" value="1"/>
</dbReference>
<keyword evidence="7" id="KW-1185">Reference proteome</keyword>
<dbReference type="InterPro" id="IPR003653">
    <property type="entry name" value="Peptidase_C48_C"/>
</dbReference>
<dbReference type="SUPFAM" id="SSF54001">
    <property type="entry name" value="Cysteine proteinases"/>
    <property type="match status" value="1"/>
</dbReference>
<dbReference type="GO" id="GO:0006508">
    <property type="term" value="P:proteolysis"/>
    <property type="evidence" value="ECO:0007669"/>
    <property type="project" value="UniProtKB-KW"/>
</dbReference>
<evidence type="ECO:0000259" key="5">
    <source>
        <dbReference type="PROSITE" id="PS50600"/>
    </source>
</evidence>
<evidence type="ECO:0000256" key="3">
    <source>
        <dbReference type="ARBA" id="ARBA00022801"/>
    </source>
</evidence>
<reference evidence="6 7" key="1">
    <citation type="submission" date="2017-12" db="EMBL/GenBank/DDBJ databases">
        <title>Comparative genomics of Botrytis spp.</title>
        <authorList>
            <person name="Valero-Jimenez C.A."/>
            <person name="Tapia P."/>
            <person name="Veloso J."/>
            <person name="Silva-Moreno E."/>
            <person name="Staats M."/>
            <person name="Valdes J.H."/>
            <person name="Van Kan J.A.L."/>
        </authorList>
    </citation>
    <scope>NUCLEOTIDE SEQUENCE [LARGE SCALE GENOMIC DNA]</scope>
    <source>
        <strain evidence="6 7">MUCL435</strain>
    </source>
</reference>
<proteinExistence type="inferred from homology"/>
<evidence type="ECO:0000256" key="2">
    <source>
        <dbReference type="ARBA" id="ARBA00022670"/>
    </source>
</evidence>
<feature type="region of interest" description="Disordered" evidence="4">
    <location>
        <begin position="1"/>
        <end position="201"/>
    </location>
</feature>
<dbReference type="Gene3D" id="3.40.395.10">
    <property type="entry name" value="Adenoviral Proteinase, Chain A"/>
    <property type="match status" value="1"/>
</dbReference>
<dbReference type="AlphaFoldDB" id="A0A4S8QHD4"/>
<keyword evidence="3" id="KW-0378">Hydrolase</keyword>
<protein>
    <recommendedName>
        <fullName evidence="5">Ubiquitin-like protease family profile domain-containing protein</fullName>
    </recommendedName>
</protein>
<evidence type="ECO:0000313" key="6">
    <source>
        <dbReference type="EMBL" id="THV43918.1"/>
    </source>
</evidence>
<comment type="similarity">
    <text evidence="1">Belongs to the peptidase C48 family.</text>
</comment>
<sequence length="947" mass="105429">MAPTLRPRNVETTNEPTAEEQREFILNVLRESEKNEKIVNLDCDYAPDYDPTNGKPAGKKARNKPKTGPAKNKAPNKPKARSAEEKASTELEAEEETDSDLSSTHTEVDIPRPVKKPPPVKKTFPVNPSPFNPPPGNPSPFNPPPGNPPPVNPFPVKKPPPVKKSIAVKNKLPDKKSNIAAPDPPSEPEEDMPKNKKRKKPINEEEILELLNAAPAAIKQSVFKRLKSDHDVIEMGVQEKKDKSPKKANESKLSHEKKGSNDLAESEDSKKADKLKSSNGAKVDPNLDEVKNANDTPKSPGKQKIQLSEEFVDIEIPQTREERYKFAEKLNLDKLTDGKVRALIKCYSQTGNVASDTLRVASSWVQEAFERLQPLSLVKFLISFLKGFDDNKATTLVDLSGQKRGVRAVRNIHQGEQVIASGVLRLLYGYYELHLEVEARLEEEKENNKLNKVQKSVGQQDAILKSKIYHKIIEEDIGEVAKAGLTKEELSTLIGKMQTAKGIGARLAVFTNRFGIGFLFALAYSNVVRGGYDISKWNAGLAPSFVRILQEGDNYHKLSKISSIAGEFLVDLLNNQITGYECIPALQEVAKELSGVSIHQVGKIIEIESSDDDTDDHGEDEINIIVNSFPKDKFFVTYRGKYAVTVNSRTLGCFRLNRWLTDDAILASLICYGKNLFDNNVLIVDPIACFSTVPLQNKIDEEINTILFPVNISHQHWVAVAAVKNEKSHWTITYMDSLFSKNNYKEAKRQVDSYIAQNTNSSGKNTWCKKEVAKQIGTSDCGVLAISNLISFLNEHAFVKTHNAVVGKLLRKTYLQLVLEEREAAMKIEDRVRGAAMKIEDRARGSDEQDSEKDESEGGEEATEGGEEVTEGGEEATEGGEEATEGGEEGEKEAGGDKKEADAWISDYIIKEKMEDVVYNSPEVRFERNSPDRFSRHRDEGWINGNI</sequence>